<keyword evidence="6 9" id="KW-0436">Ligase</keyword>
<dbReference type="PANTHER" id="PTHR11476">
    <property type="entry name" value="HISTIDYL-TRNA SYNTHETASE"/>
    <property type="match status" value="1"/>
</dbReference>
<dbReference type="InterPro" id="IPR004516">
    <property type="entry name" value="HisRS/HisZ"/>
</dbReference>
<feature type="binding site" evidence="7">
    <location>
        <begin position="269"/>
        <end position="270"/>
    </location>
    <ligand>
        <name>L-histidine</name>
        <dbReference type="ChEBI" id="CHEBI:57595"/>
    </ligand>
</feature>
<dbReference type="Pfam" id="PF13393">
    <property type="entry name" value="tRNA-synt_His"/>
    <property type="match status" value="1"/>
</dbReference>
<evidence type="ECO:0000256" key="6">
    <source>
        <dbReference type="HAMAP-Rule" id="MF_00127"/>
    </source>
</evidence>
<evidence type="ECO:0000256" key="2">
    <source>
        <dbReference type="ARBA" id="ARBA00022741"/>
    </source>
</evidence>
<keyword evidence="3 6" id="KW-0067">ATP-binding</keyword>
<proteinExistence type="inferred from homology"/>
<dbReference type="PANTHER" id="PTHR11476:SF7">
    <property type="entry name" value="HISTIDINE--TRNA LIGASE"/>
    <property type="match status" value="1"/>
</dbReference>
<accession>A0A429G7G6</accession>
<gene>
    <name evidence="6" type="primary">hisS</name>
    <name evidence="9" type="ORF">D9Q81_03290</name>
</gene>
<dbReference type="RefSeq" id="WP_125741258.1">
    <property type="nucleotide sequence ID" value="NZ_RCOR01000018.1"/>
</dbReference>
<dbReference type="GO" id="GO:0003723">
    <property type="term" value="F:RNA binding"/>
    <property type="evidence" value="ECO:0007669"/>
    <property type="project" value="TreeGrafter"/>
</dbReference>
<dbReference type="AlphaFoldDB" id="A0A429G7G6"/>
<dbReference type="PIRSF" id="PIRSF001549">
    <property type="entry name" value="His-tRNA_synth"/>
    <property type="match status" value="1"/>
</dbReference>
<dbReference type="InterPro" id="IPR006195">
    <property type="entry name" value="aa-tRNA-synth_II"/>
</dbReference>
<dbReference type="GO" id="GO:0006427">
    <property type="term" value="P:histidyl-tRNA aminoacylation"/>
    <property type="evidence" value="ECO:0007669"/>
    <property type="project" value="UniProtKB-UniRule"/>
</dbReference>
<evidence type="ECO:0000259" key="8">
    <source>
        <dbReference type="PROSITE" id="PS50862"/>
    </source>
</evidence>
<dbReference type="InterPro" id="IPR004154">
    <property type="entry name" value="Anticodon-bd"/>
</dbReference>
<evidence type="ECO:0000256" key="4">
    <source>
        <dbReference type="ARBA" id="ARBA00022917"/>
    </source>
</evidence>
<dbReference type="Pfam" id="PF03129">
    <property type="entry name" value="HGTP_anticodon"/>
    <property type="match status" value="1"/>
</dbReference>
<evidence type="ECO:0000256" key="5">
    <source>
        <dbReference type="ARBA" id="ARBA00047639"/>
    </source>
</evidence>
<feature type="binding site" evidence="7">
    <location>
        <begin position="79"/>
        <end position="81"/>
    </location>
    <ligand>
        <name>L-histidine</name>
        <dbReference type="ChEBI" id="CHEBI:57595"/>
    </ligand>
</feature>
<keyword evidence="6" id="KW-0030">Aminoacyl-tRNA synthetase</keyword>
<sequence>MVSIPRGFRDFPPPMMILRKRVLSKIEEIFRRYGFDPIETPSLEYWETVKGKLGEEAENKLMFIFPDFFSKEWYTLRYELTFPLARYVAMHPETPLPFKRYHIGNVWRHEEPQKGRYREFLQCDADIVGSPYPEADAEVISVNIDAMKSFDFENFRVRLNDRRLLTGVFEEELGINNPFPIYRAIDKLDKIGVDGVKGELARLGAHESLIGRIMELISTRGSFNEISNTFRRIENDKVKVALDHLEEIFSIVSDDRLIFDLSLVRGLDYYTGPVFETSVSEPRIGSLAGGGRYDRLIGLYSGKDVPATGVSLGVERLIDAGLELGIFDLSERSYTDVFIVSVRRENWRYAWRISRILRERGFSTSLDLMRRSQSAQREYANKIGAKVIAFVGPSEEETETVTLYSRDLRKTVKISELIDSLREFLSVP</sequence>
<feature type="binding site" evidence="7">
    <location>
        <position position="265"/>
    </location>
    <ligand>
        <name>L-histidine</name>
        <dbReference type="ChEBI" id="CHEBI:57595"/>
    </ligand>
</feature>
<dbReference type="SUPFAM" id="SSF55681">
    <property type="entry name" value="Class II aaRS and biotin synthetases"/>
    <property type="match status" value="1"/>
</dbReference>
<evidence type="ECO:0000256" key="1">
    <source>
        <dbReference type="ARBA" id="ARBA00008226"/>
    </source>
</evidence>
<dbReference type="Gene3D" id="3.30.930.10">
    <property type="entry name" value="Bira Bifunctional Protein, Domain 2"/>
    <property type="match status" value="1"/>
</dbReference>
<dbReference type="GO" id="GO:0005829">
    <property type="term" value="C:cytosol"/>
    <property type="evidence" value="ECO:0007669"/>
    <property type="project" value="TreeGrafter"/>
</dbReference>
<feature type="binding site" evidence="7">
    <location>
        <position position="122"/>
    </location>
    <ligand>
        <name>L-histidine</name>
        <dbReference type="ChEBI" id="CHEBI:57595"/>
    </ligand>
</feature>
<keyword evidence="6" id="KW-0963">Cytoplasm</keyword>
<feature type="domain" description="Aminoacyl-transfer RNA synthetases class-II family profile" evidence="8">
    <location>
        <begin position="18"/>
        <end position="318"/>
    </location>
</feature>
<name>A0A429G7G6_9CREN</name>
<dbReference type="NCBIfam" id="TIGR00442">
    <property type="entry name" value="hisS"/>
    <property type="match status" value="1"/>
</dbReference>
<dbReference type="CDD" id="cd00773">
    <property type="entry name" value="HisRS-like_core"/>
    <property type="match status" value="1"/>
</dbReference>
<evidence type="ECO:0000256" key="7">
    <source>
        <dbReference type="PIRSR" id="PIRSR001549-1"/>
    </source>
</evidence>
<evidence type="ECO:0000313" key="10">
    <source>
        <dbReference type="Proteomes" id="UP000278149"/>
    </source>
</evidence>
<feature type="binding site" evidence="7">
    <location>
        <position position="126"/>
    </location>
    <ligand>
        <name>L-histidine</name>
        <dbReference type="ChEBI" id="CHEBI:57595"/>
    </ligand>
</feature>
<comment type="catalytic activity">
    <reaction evidence="5 6">
        <text>tRNA(His) + L-histidine + ATP = L-histidyl-tRNA(His) + AMP + diphosphate + H(+)</text>
        <dbReference type="Rhea" id="RHEA:17313"/>
        <dbReference type="Rhea" id="RHEA-COMP:9665"/>
        <dbReference type="Rhea" id="RHEA-COMP:9689"/>
        <dbReference type="ChEBI" id="CHEBI:15378"/>
        <dbReference type="ChEBI" id="CHEBI:30616"/>
        <dbReference type="ChEBI" id="CHEBI:33019"/>
        <dbReference type="ChEBI" id="CHEBI:57595"/>
        <dbReference type="ChEBI" id="CHEBI:78442"/>
        <dbReference type="ChEBI" id="CHEBI:78527"/>
        <dbReference type="ChEBI" id="CHEBI:456215"/>
        <dbReference type="EC" id="6.1.1.21"/>
    </reaction>
</comment>
<dbReference type="Proteomes" id="UP000278149">
    <property type="component" value="Unassembled WGS sequence"/>
</dbReference>
<dbReference type="InterPro" id="IPR015807">
    <property type="entry name" value="His-tRNA-ligase"/>
</dbReference>
<dbReference type="GO" id="GO:0005524">
    <property type="term" value="F:ATP binding"/>
    <property type="evidence" value="ECO:0007669"/>
    <property type="project" value="UniProtKB-UniRule"/>
</dbReference>
<comment type="similarity">
    <text evidence="1 6">Belongs to the class-II aminoacyl-tRNA synthetase family.</text>
</comment>
<dbReference type="InterPro" id="IPR045864">
    <property type="entry name" value="aa-tRNA-synth_II/BPL/LPL"/>
</dbReference>
<comment type="subcellular location">
    <subcellularLocation>
        <location evidence="6">Cytoplasm</location>
    </subcellularLocation>
</comment>
<keyword evidence="2 6" id="KW-0547">Nucleotide-binding</keyword>
<organism evidence="9 10">
    <name type="scientific">Candidatus Korarchaeum cryptofilum</name>
    <dbReference type="NCBI Taxonomy" id="498846"/>
    <lineage>
        <taxon>Archaea</taxon>
        <taxon>Thermoproteota</taxon>
        <taxon>Candidatus Korarchaeia</taxon>
        <taxon>Candidatus Korarchaeales</taxon>
        <taxon>Candidatus Korarchaeaceae</taxon>
        <taxon>Candidatus Korarchaeum</taxon>
    </lineage>
</organism>
<protein>
    <recommendedName>
        <fullName evidence="6">Histidine--tRNA ligase</fullName>
        <ecNumber evidence="6">6.1.1.21</ecNumber>
    </recommendedName>
    <alternativeName>
        <fullName evidence="6">Histidyl-tRNA synthetase</fullName>
        <shortName evidence="6">HisRS</shortName>
    </alternativeName>
</protein>
<feature type="binding site" evidence="7">
    <location>
        <position position="108"/>
    </location>
    <ligand>
        <name>L-histidine</name>
        <dbReference type="ChEBI" id="CHEBI:57595"/>
    </ligand>
</feature>
<dbReference type="EC" id="6.1.1.21" evidence="6"/>
<dbReference type="Gene3D" id="3.40.50.800">
    <property type="entry name" value="Anticodon-binding domain"/>
    <property type="match status" value="1"/>
</dbReference>
<dbReference type="HAMAP" id="MF_00127">
    <property type="entry name" value="His_tRNA_synth"/>
    <property type="match status" value="1"/>
</dbReference>
<dbReference type="EMBL" id="RCOR01000018">
    <property type="protein sequence ID" value="RSN69736.1"/>
    <property type="molecule type" value="Genomic_DNA"/>
</dbReference>
<dbReference type="GO" id="GO:0004821">
    <property type="term" value="F:histidine-tRNA ligase activity"/>
    <property type="evidence" value="ECO:0007669"/>
    <property type="project" value="UniProtKB-UniRule"/>
</dbReference>
<comment type="caution">
    <text evidence="9">The sequence shown here is derived from an EMBL/GenBank/DDBJ whole genome shotgun (WGS) entry which is preliminary data.</text>
</comment>
<dbReference type="PROSITE" id="PS50862">
    <property type="entry name" value="AA_TRNA_LIGASE_II"/>
    <property type="match status" value="1"/>
</dbReference>
<keyword evidence="4 6" id="KW-0648">Protein biosynthesis</keyword>
<dbReference type="SUPFAM" id="SSF52954">
    <property type="entry name" value="Class II aaRS ABD-related"/>
    <property type="match status" value="1"/>
</dbReference>
<evidence type="ECO:0000256" key="3">
    <source>
        <dbReference type="ARBA" id="ARBA00022840"/>
    </source>
</evidence>
<reference evidence="9 10" key="1">
    <citation type="submission" date="2018-10" db="EMBL/GenBank/DDBJ databases">
        <title>Co-occurring genomic capacity for anaerobic methane metabolism and dissimilatory sulfite reduction discovered in the Korarchaeota.</title>
        <authorList>
            <person name="Mckay L.J."/>
            <person name="Dlakic M."/>
            <person name="Fields M.W."/>
            <person name="Delmont T.O."/>
            <person name="Eren A.M."/>
            <person name="Jay Z.J."/>
            <person name="Klingelsmith K.B."/>
            <person name="Rusch D.B."/>
            <person name="Inskeep W.P."/>
        </authorList>
    </citation>
    <scope>NUCLEOTIDE SEQUENCE [LARGE SCALE GENOMIC DNA]</scope>
    <source>
        <strain evidence="9 10">WS</strain>
    </source>
</reference>
<dbReference type="InterPro" id="IPR041715">
    <property type="entry name" value="HisRS-like_core"/>
</dbReference>
<dbReference type="InterPro" id="IPR036621">
    <property type="entry name" value="Anticodon-bd_dom_sf"/>
</dbReference>
<evidence type="ECO:0000313" key="9">
    <source>
        <dbReference type="EMBL" id="RSN69736.1"/>
    </source>
</evidence>